<keyword evidence="7 10" id="KW-0472">Membrane</keyword>
<feature type="transmembrane region" description="Helical" evidence="10">
    <location>
        <begin position="88"/>
        <end position="111"/>
    </location>
</feature>
<proteinExistence type="inferred from homology"/>
<evidence type="ECO:0000256" key="3">
    <source>
        <dbReference type="ARBA" id="ARBA00015944"/>
    </source>
</evidence>
<evidence type="ECO:0000256" key="7">
    <source>
        <dbReference type="ARBA" id="ARBA00023136"/>
    </source>
</evidence>
<evidence type="ECO:0000256" key="1">
    <source>
        <dbReference type="ARBA" id="ARBA00004448"/>
    </source>
</evidence>
<accession>A0A4Y5SHR9</accession>
<dbReference type="GO" id="GO:0005743">
    <property type="term" value="C:mitochondrial inner membrane"/>
    <property type="evidence" value="ECO:0007669"/>
    <property type="project" value="UniProtKB-SubCell"/>
</dbReference>
<gene>
    <name evidence="12" type="primary">cox3</name>
</gene>
<evidence type="ECO:0000256" key="9">
    <source>
        <dbReference type="RuleBase" id="RU003375"/>
    </source>
</evidence>
<dbReference type="SUPFAM" id="SSF81452">
    <property type="entry name" value="Cytochrome c oxidase subunit III-like"/>
    <property type="match status" value="1"/>
</dbReference>
<dbReference type="InterPro" id="IPR033945">
    <property type="entry name" value="Cyt_c_oxase_su3_dom"/>
</dbReference>
<dbReference type="PANTHER" id="PTHR11403:SF7">
    <property type="entry name" value="CYTOCHROME C OXIDASE SUBUNIT 3"/>
    <property type="match status" value="1"/>
</dbReference>
<reference evidence="12" key="1">
    <citation type="journal article" name="Int. J. Mol. Sci.">
        <title>Comparative Mitochondrial Genome Analysis of Two Ectomycorrhizal Fungi (Rhizopogon) Reveals Dynamic Changes of Intron and Phylogenetic Relationships of the Subphylum Agaricomycotina.</title>
        <authorList>
            <person name="Li Q."/>
            <person name="Ren Y."/>
            <person name="Shi X."/>
            <person name="Peng L."/>
            <person name="Zhao J."/>
            <person name="Song Y."/>
            <person name="Zhao G."/>
        </authorList>
    </citation>
    <scope>NUCLEOTIDE SEQUENCE</scope>
</reference>
<evidence type="ECO:0000259" key="11">
    <source>
        <dbReference type="PROSITE" id="PS50253"/>
    </source>
</evidence>
<dbReference type="PANTHER" id="PTHR11403">
    <property type="entry name" value="CYTOCHROME C OXIDASE SUBUNIT III"/>
    <property type="match status" value="1"/>
</dbReference>
<sequence length="271" mass="30255">MVQNLNRNQFQFFPYHLVTPSPWPILLSFSLLSMAIGAVMYMHGYVNGGNLLTTGFILTAYGMGLWFRDVVTEGTYLGDHTKQVKTGLQMGVILFIVSEVFAFLSVFWAFFHASLSPSIEIGGIWPPQGITPLDPFAIPLLNTILLVSSGAFVTYGHHALLNGNRRGSIIGIFLTILFAVIFTILQYVEYSEAAFTMSDSVYGSAFYASTGLHGLHVIVGTIFILVAFIRLINYHLTDTHHQGCEAAILYWHFVDVVWLFLFIAVYYWGGM</sequence>
<keyword evidence="9 12" id="KW-0496">Mitochondrion</keyword>
<organism evidence="12">
    <name type="scientific">Rhizopogon salebrosus</name>
    <dbReference type="NCBI Taxonomy" id="176626"/>
    <lineage>
        <taxon>Eukaryota</taxon>
        <taxon>Fungi</taxon>
        <taxon>Dikarya</taxon>
        <taxon>Basidiomycota</taxon>
        <taxon>Agaricomycotina</taxon>
        <taxon>Agaricomycetes</taxon>
        <taxon>Agaricomycetidae</taxon>
        <taxon>Boletales</taxon>
        <taxon>Suillineae</taxon>
        <taxon>Rhizopogonaceae</taxon>
        <taxon>Rhizopogon</taxon>
    </lineage>
</organism>
<dbReference type="AlphaFoldDB" id="A0A4Y5SHR9"/>
<dbReference type="GO" id="GO:0045277">
    <property type="term" value="C:respiratory chain complex IV"/>
    <property type="evidence" value="ECO:0007669"/>
    <property type="project" value="UniProtKB-ARBA"/>
</dbReference>
<feature type="transmembrane region" description="Helical" evidence="10">
    <location>
        <begin position="21"/>
        <end position="42"/>
    </location>
</feature>
<comment type="catalytic activity">
    <reaction evidence="8">
        <text>4 Fe(II)-[cytochrome c] + O2 + 8 H(+)(in) = 4 Fe(III)-[cytochrome c] + 2 H2O + 4 H(+)(out)</text>
        <dbReference type="Rhea" id="RHEA:11436"/>
        <dbReference type="Rhea" id="RHEA-COMP:10350"/>
        <dbReference type="Rhea" id="RHEA-COMP:14399"/>
        <dbReference type="ChEBI" id="CHEBI:15377"/>
        <dbReference type="ChEBI" id="CHEBI:15378"/>
        <dbReference type="ChEBI" id="CHEBI:15379"/>
        <dbReference type="ChEBI" id="CHEBI:29033"/>
        <dbReference type="ChEBI" id="CHEBI:29034"/>
        <dbReference type="EC" id="7.1.1.9"/>
    </reaction>
    <physiologicalReaction direction="left-to-right" evidence="8">
        <dbReference type="Rhea" id="RHEA:11437"/>
    </physiologicalReaction>
</comment>
<evidence type="ECO:0000256" key="4">
    <source>
        <dbReference type="ARBA" id="ARBA00022692"/>
    </source>
</evidence>
<evidence type="ECO:0000256" key="6">
    <source>
        <dbReference type="ARBA" id="ARBA00022989"/>
    </source>
</evidence>
<dbReference type="GO" id="GO:0006123">
    <property type="term" value="P:mitochondrial electron transport, cytochrome c to oxygen"/>
    <property type="evidence" value="ECO:0007669"/>
    <property type="project" value="TreeGrafter"/>
</dbReference>
<dbReference type="FunFam" id="1.10.287.70:FF:000082">
    <property type="entry name" value="Cytochrome c oxidase subunit 3"/>
    <property type="match status" value="1"/>
</dbReference>
<dbReference type="InterPro" id="IPR024791">
    <property type="entry name" value="Cyt_c/ubiquinol_Oxase_su3"/>
</dbReference>
<feature type="transmembrane region" description="Helical" evidence="10">
    <location>
        <begin position="249"/>
        <end position="269"/>
    </location>
</feature>
<feature type="transmembrane region" description="Helical" evidence="10">
    <location>
        <begin position="136"/>
        <end position="155"/>
    </location>
</feature>
<dbReference type="FunFam" id="1.20.120.80:FF:000002">
    <property type="entry name" value="Cytochrome c oxidase subunit 3"/>
    <property type="match status" value="1"/>
</dbReference>
<dbReference type="GO" id="GO:0004129">
    <property type="term" value="F:cytochrome-c oxidase activity"/>
    <property type="evidence" value="ECO:0007669"/>
    <property type="project" value="UniProtKB-EC"/>
</dbReference>
<dbReference type="RefSeq" id="YP_009649303.1">
    <property type="nucleotide sequence ID" value="NC_042698.1"/>
</dbReference>
<comment type="subcellular location">
    <subcellularLocation>
        <location evidence="1">Mitochondrion inner membrane</location>
        <topology evidence="1">Multi-pass membrane protein</topology>
    </subcellularLocation>
</comment>
<feature type="domain" description="Heme-copper oxidase subunit III family profile" evidence="11">
    <location>
        <begin position="11"/>
        <end position="270"/>
    </location>
</feature>
<comment type="function">
    <text evidence="9">Component of the cytochrome c oxidase, the last enzyme in the mitochondrial electron transport chain which drives oxidative phosphorylation. The respiratory chain contains 3 multisubunit complexes succinate dehydrogenase (complex II, CII), ubiquinol-cytochrome c oxidoreductase (cytochrome b-c1 complex, complex III, CIII) and cytochrome c oxidase (complex IV, CIV), that cooperate to transfer electrons derived from NADH and succinate to molecular oxygen, creating an electrochemical gradient over the inner membrane that drives transmembrane transport and the ATP synthase. Cytochrome c oxidase is the component of the respiratory chain that catalyzes the reduction of oxygen to water. Electrons originating from reduced cytochrome c in the intermembrane space (IMS) are transferred via the dinuclear copper A center (CU(A)) of subunit 2 and heme A of subunit 1 to the active site in subunit 1, a binuclear center (BNC) formed by heme A3 and copper B (CU(B)). The BNC reduces molecular oxygen to 2 water molecules using 4 electrons from cytochrome c in the IMS and 4 protons from the mitochondrial matrix.</text>
</comment>
<dbReference type="Pfam" id="PF00510">
    <property type="entry name" value="COX3"/>
    <property type="match status" value="1"/>
</dbReference>
<dbReference type="Gene3D" id="1.20.120.80">
    <property type="entry name" value="Cytochrome c oxidase, subunit III, four-helix bundle"/>
    <property type="match status" value="1"/>
</dbReference>
<dbReference type="InterPro" id="IPR035973">
    <property type="entry name" value="Cyt_c_oxidase_su3-like_sf"/>
</dbReference>
<feature type="transmembrane region" description="Helical" evidence="10">
    <location>
        <begin position="167"/>
        <end position="185"/>
    </location>
</feature>
<dbReference type="InterPro" id="IPR013833">
    <property type="entry name" value="Cyt_c_oxidase_su3_a-hlx"/>
</dbReference>
<keyword evidence="6 10" id="KW-1133">Transmembrane helix</keyword>
<comment type="similarity">
    <text evidence="2 9">Belongs to the cytochrome c oxidase subunit 3 family.</text>
</comment>
<evidence type="ECO:0000256" key="5">
    <source>
        <dbReference type="ARBA" id="ARBA00022967"/>
    </source>
</evidence>
<dbReference type="Gene3D" id="1.10.287.70">
    <property type="match status" value="1"/>
</dbReference>
<keyword evidence="5" id="KW-1278">Translocase</keyword>
<feature type="transmembrane region" description="Helical" evidence="10">
    <location>
        <begin position="205"/>
        <end position="229"/>
    </location>
</feature>
<keyword evidence="4 9" id="KW-0812">Transmembrane</keyword>
<protein>
    <recommendedName>
        <fullName evidence="3 9">Cytochrome c oxidase subunit 3</fullName>
    </recommendedName>
</protein>
<name>A0A4Y5SHR9_9AGAM</name>
<geneLocation type="mitochondrion" evidence="12"/>
<dbReference type="PROSITE" id="PS50253">
    <property type="entry name" value="COX3"/>
    <property type="match status" value="1"/>
</dbReference>
<feature type="transmembrane region" description="Helical" evidence="10">
    <location>
        <begin position="48"/>
        <end position="67"/>
    </location>
</feature>
<dbReference type="EMBL" id="MH794152">
    <property type="protein sequence ID" value="QDA23218.1"/>
    <property type="molecule type" value="Genomic_DNA"/>
</dbReference>
<evidence type="ECO:0000256" key="8">
    <source>
        <dbReference type="ARBA" id="ARBA00049512"/>
    </source>
</evidence>
<evidence type="ECO:0000256" key="10">
    <source>
        <dbReference type="SAM" id="Phobius"/>
    </source>
</evidence>
<evidence type="ECO:0000256" key="2">
    <source>
        <dbReference type="ARBA" id="ARBA00010581"/>
    </source>
</evidence>
<evidence type="ECO:0000313" key="12">
    <source>
        <dbReference type="EMBL" id="QDA23218.1"/>
    </source>
</evidence>
<dbReference type="CDD" id="cd01665">
    <property type="entry name" value="Cyt_c_Oxidase_III"/>
    <property type="match status" value="1"/>
</dbReference>
<dbReference type="InterPro" id="IPR000298">
    <property type="entry name" value="Cyt_c_oxidase-like_su3"/>
</dbReference>
<dbReference type="GeneID" id="40494013"/>